<reference evidence="2 3" key="2">
    <citation type="journal article" date="2019" name="G3 (Bethesda)">
        <title>Hybrid Assembly of the Genome of the Entomopathogenic Nematode Steinernema carpocapsae Identifies the X-Chromosome.</title>
        <authorList>
            <person name="Serra L."/>
            <person name="Macchietto M."/>
            <person name="Macias-Munoz A."/>
            <person name="McGill C.J."/>
            <person name="Rodriguez I.M."/>
            <person name="Rodriguez B."/>
            <person name="Murad R."/>
            <person name="Mortazavi A."/>
        </authorList>
    </citation>
    <scope>NUCLEOTIDE SEQUENCE [LARGE SCALE GENOMIC DNA]</scope>
    <source>
        <strain evidence="2 3">ALL</strain>
    </source>
</reference>
<keyword evidence="1" id="KW-0812">Transmembrane</keyword>
<keyword evidence="3" id="KW-1185">Reference proteome</keyword>
<dbReference type="EMBL" id="AZBU02000014">
    <property type="protein sequence ID" value="TKR57875.1"/>
    <property type="molecule type" value="Genomic_DNA"/>
</dbReference>
<accession>A0A4V5ZWZ3</accession>
<reference evidence="2 3" key="1">
    <citation type="journal article" date="2015" name="Genome Biol.">
        <title>Comparative genomics of Steinernema reveals deeply conserved gene regulatory networks.</title>
        <authorList>
            <person name="Dillman A.R."/>
            <person name="Macchietto M."/>
            <person name="Porter C.F."/>
            <person name="Rogers A."/>
            <person name="Williams B."/>
            <person name="Antoshechkin I."/>
            <person name="Lee M.M."/>
            <person name="Goodwin Z."/>
            <person name="Lu X."/>
            <person name="Lewis E.E."/>
            <person name="Goodrich-Blair H."/>
            <person name="Stock S.P."/>
            <person name="Adams B.J."/>
            <person name="Sternberg P.W."/>
            <person name="Mortazavi A."/>
        </authorList>
    </citation>
    <scope>NUCLEOTIDE SEQUENCE [LARGE SCALE GENOMIC DNA]</scope>
    <source>
        <strain evidence="2 3">ALL</strain>
    </source>
</reference>
<dbReference type="AlphaFoldDB" id="A0A4V5ZWZ3"/>
<protein>
    <recommendedName>
        <fullName evidence="4">7TM GPCR serpentine receptor class x (Srx) domain-containing protein</fullName>
    </recommendedName>
</protein>
<feature type="transmembrane region" description="Helical" evidence="1">
    <location>
        <begin position="137"/>
        <end position="161"/>
    </location>
</feature>
<name>A0A4V5ZWZ3_STECR</name>
<evidence type="ECO:0000313" key="3">
    <source>
        <dbReference type="Proteomes" id="UP000298663"/>
    </source>
</evidence>
<feature type="transmembrane region" description="Helical" evidence="1">
    <location>
        <begin position="92"/>
        <end position="117"/>
    </location>
</feature>
<comment type="caution">
    <text evidence="2">The sequence shown here is derived from an EMBL/GenBank/DDBJ whole genome shotgun (WGS) entry which is preliminary data.</text>
</comment>
<evidence type="ECO:0008006" key="4">
    <source>
        <dbReference type="Google" id="ProtNLM"/>
    </source>
</evidence>
<sequence>MYTLLKHKDYSTNTYRIIKNMIPGCMMQLMRHFTGGLMTITNSNLDYNLERLASLDSKWLVFVPWSIFTLAVDRGLTFVTSAGDRNTAIISWGFLVLSWLIALVYLIGLMIPGFGFTYLSDHGYWASFYDKQEKTRYFLVMEQIIDFTILVSVLTLYFIVFAKLIMLRRSGSANIASSIVELRILIIAVVSFFYESTYLVWFFWGSSLMSPGILSSVIGSFFGFSTVASSRSPQSLLTHP</sequence>
<dbReference type="Proteomes" id="UP000298663">
    <property type="component" value="Unassembled WGS sequence"/>
</dbReference>
<organism evidence="2 3">
    <name type="scientific">Steinernema carpocapsae</name>
    <name type="common">Entomopathogenic nematode</name>
    <dbReference type="NCBI Taxonomy" id="34508"/>
    <lineage>
        <taxon>Eukaryota</taxon>
        <taxon>Metazoa</taxon>
        <taxon>Ecdysozoa</taxon>
        <taxon>Nematoda</taxon>
        <taxon>Chromadorea</taxon>
        <taxon>Rhabditida</taxon>
        <taxon>Tylenchina</taxon>
        <taxon>Panagrolaimomorpha</taxon>
        <taxon>Strongyloidoidea</taxon>
        <taxon>Steinernematidae</taxon>
        <taxon>Steinernema</taxon>
    </lineage>
</organism>
<evidence type="ECO:0000313" key="2">
    <source>
        <dbReference type="EMBL" id="TKR57875.1"/>
    </source>
</evidence>
<feature type="transmembrane region" description="Helical" evidence="1">
    <location>
        <begin position="173"/>
        <end position="194"/>
    </location>
</feature>
<proteinExistence type="predicted"/>
<evidence type="ECO:0000256" key="1">
    <source>
        <dbReference type="SAM" id="Phobius"/>
    </source>
</evidence>
<keyword evidence="1" id="KW-0472">Membrane</keyword>
<keyword evidence="1" id="KW-1133">Transmembrane helix</keyword>
<gene>
    <name evidence="2" type="ORF">L596_030519</name>
</gene>
<feature type="transmembrane region" description="Helical" evidence="1">
    <location>
        <begin position="200"/>
        <end position="224"/>
    </location>
</feature>